<proteinExistence type="inferred from homology"/>
<dbReference type="Gene3D" id="1.10.10.10">
    <property type="entry name" value="Winged helix-like DNA-binding domain superfamily/Winged helix DNA-binding domain"/>
    <property type="match status" value="1"/>
</dbReference>
<protein>
    <submittedName>
        <fullName evidence="7">Peroxide operon regulator</fullName>
    </submittedName>
</protein>
<evidence type="ECO:0000256" key="3">
    <source>
        <dbReference type="ARBA" id="ARBA00022833"/>
    </source>
</evidence>
<dbReference type="GO" id="GO:0003700">
    <property type="term" value="F:DNA-binding transcription factor activity"/>
    <property type="evidence" value="ECO:0007669"/>
    <property type="project" value="InterPro"/>
</dbReference>
<dbReference type="PANTHER" id="PTHR33202">
    <property type="entry name" value="ZINC UPTAKE REGULATION PROTEIN"/>
    <property type="match status" value="1"/>
</dbReference>
<dbReference type="CDD" id="cd07153">
    <property type="entry name" value="Fur_like"/>
    <property type="match status" value="1"/>
</dbReference>
<dbReference type="GO" id="GO:1900376">
    <property type="term" value="P:regulation of secondary metabolite biosynthetic process"/>
    <property type="evidence" value="ECO:0007669"/>
    <property type="project" value="TreeGrafter"/>
</dbReference>
<dbReference type="Gene3D" id="3.30.1490.190">
    <property type="match status" value="1"/>
</dbReference>
<evidence type="ECO:0000256" key="6">
    <source>
        <dbReference type="ARBA" id="ARBA00023163"/>
    </source>
</evidence>
<sequence length="146" mass="17230">MSNSLLYRDLLSSKGLRITPQRMRVLESVFKLDNHPTAENILDYIKKRDPNISSGTVYKVLETLVENNLIKKVKTEKDVMRYDGIMENHHHLYCIKCDYIEDYNNEKLDSLLAEFFKENKIENFLIEDIKVNITGNFIIHKNINHN</sequence>
<keyword evidence="6" id="KW-0804">Transcription</keyword>
<dbReference type="Pfam" id="PF01475">
    <property type="entry name" value="FUR"/>
    <property type="match status" value="1"/>
</dbReference>
<comment type="similarity">
    <text evidence="1">Belongs to the Fur family.</text>
</comment>
<keyword evidence="4" id="KW-0805">Transcription regulation</keyword>
<evidence type="ECO:0000256" key="1">
    <source>
        <dbReference type="ARBA" id="ARBA00007957"/>
    </source>
</evidence>
<organism evidence="7">
    <name type="scientific">bioreactor metagenome</name>
    <dbReference type="NCBI Taxonomy" id="1076179"/>
    <lineage>
        <taxon>unclassified sequences</taxon>
        <taxon>metagenomes</taxon>
        <taxon>ecological metagenomes</taxon>
    </lineage>
</organism>
<gene>
    <name evidence="7" type="primary">perR_18</name>
    <name evidence="7" type="ORF">SDC9_57141</name>
</gene>
<evidence type="ECO:0000256" key="4">
    <source>
        <dbReference type="ARBA" id="ARBA00023015"/>
    </source>
</evidence>
<dbReference type="GO" id="GO:0008270">
    <property type="term" value="F:zinc ion binding"/>
    <property type="evidence" value="ECO:0007669"/>
    <property type="project" value="TreeGrafter"/>
</dbReference>
<dbReference type="InterPro" id="IPR036390">
    <property type="entry name" value="WH_DNA-bd_sf"/>
</dbReference>
<evidence type="ECO:0000313" key="7">
    <source>
        <dbReference type="EMBL" id="MPM10806.1"/>
    </source>
</evidence>
<dbReference type="GO" id="GO:0000976">
    <property type="term" value="F:transcription cis-regulatory region binding"/>
    <property type="evidence" value="ECO:0007669"/>
    <property type="project" value="TreeGrafter"/>
</dbReference>
<dbReference type="InterPro" id="IPR036388">
    <property type="entry name" value="WH-like_DNA-bd_sf"/>
</dbReference>
<reference evidence="7" key="1">
    <citation type="submission" date="2019-08" db="EMBL/GenBank/DDBJ databases">
        <authorList>
            <person name="Kucharzyk K."/>
            <person name="Murdoch R.W."/>
            <person name="Higgins S."/>
            <person name="Loffler F."/>
        </authorList>
    </citation>
    <scope>NUCLEOTIDE SEQUENCE</scope>
</reference>
<keyword evidence="5" id="KW-0238">DNA-binding</keyword>
<dbReference type="PANTHER" id="PTHR33202:SF7">
    <property type="entry name" value="FERRIC UPTAKE REGULATION PROTEIN"/>
    <property type="match status" value="1"/>
</dbReference>
<dbReference type="InterPro" id="IPR002481">
    <property type="entry name" value="FUR"/>
</dbReference>
<dbReference type="SUPFAM" id="SSF46785">
    <property type="entry name" value="Winged helix' DNA-binding domain"/>
    <property type="match status" value="1"/>
</dbReference>
<comment type="caution">
    <text evidence="7">The sequence shown here is derived from an EMBL/GenBank/DDBJ whole genome shotgun (WGS) entry which is preliminary data.</text>
</comment>
<evidence type="ECO:0000256" key="5">
    <source>
        <dbReference type="ARBA" id="ARBA00023125"/>
    </source>
</evidence>
<dbReference type="GO" id="GO:0045892">
    <property type="term" value="P:negative regulation of DNA-templated transcription"/>
    <property type="evidence" value="ECO:0007669"/>
    <property type="project" value="TreeGrafter"/>
</dbReference>
<dbReference type="EMBL" id="VSSQ01001744">
    <property type="protein sequence ID" value="MPM10806.1"/>
    <property type="molecule type" value="Genomic_DNA"/>
</dbReference>
<name>A0A644X3U1_9ZZZZ</name>
<keyword evidence="3" id="KW-0862">Zinc</keyword>
<keyword evidence="2" id="KW-0678">Repressor</keyword>
<dbReference type="InterPro" id="IPR043135">
    <property type="entry name" value="Fur_C"/>
</dbReference>
<accession>A0A644X3U1</accession>
<evidence type="ECO:0000256" key="2">
    <source>
        <dbReference type="ARBA" id="ARBA00022491"/>
    </source>
</evidence>
<dbReference type="AlphaFoldDB" id="A0A644X3U1"/>